<dbReference type="Proteomes" id="UP000050761">
    <property type="component" value="Unassembled WGS sequence"/>
</dbReference>
<dbReference type="PANTHER" id="PTHR20991:SF0">
    <property type="entry name" value="PROTEIN PTHB1"/>
    <property type="match status" value="1"/>
</dbReference>
<dbReference type="Pfam" id="PF23338">
    <property type="entry name" value="PTHB1_hp"/>
    <property type="match status" value="1"/>
</dbReference>
<reference evidence="3 4" key="1">
    <citation type="submission" date="2018-11" db="EMBL/GenBank/DDBJ databases">
        <authorList>
            <consortium name="Pathogen Informatics"/>
        </authorList>
    </citation>
    <scope>NUCLEOTIDE SEQUENCE [LARGE SCALE GENOMIC DNA]</scope>
</reference>
<proteinExistence type="predicted"/>
<evidence type="ECO:0000259" key="1">
    <source>
        <dbReference type="Pfam" id="PF23337"/>
    </source>
</evidence>
<reference evidence="5" key="2">
    <citation type="submission" date="2019-09" db="UniProtKB">
        <authorList>
            <consortium name="WormBaseParasite"/>
        </authorList>
    </citation>
    <scope>IDENTIFICATION</scope>
</reference>
<evidence type="ECO:0000313" key="3">
    <source>
        <dbReference type="EMBL" id="VDO69348.1"/>
    </source>
</evidence>
<dbReference type="GO" id="GO:0016020">
    <property type="term" value="C:membrane"/>
    <property type="evidence" value="ECO:0007669"/>
    <property type="project" value="TreeGrafter"/>
</dbReference>
<dbReference type="InterPro" id="IPR055362">
    <property type="entry name" value="PTHB1_pf_dom"/>
</dbReference>
<accession>A0A3P8AY88</accession>
<evidence type="ECO:0000313" key="4">
    <source>
        <dbReference type="Proteomes" id="UP000050761"/>
    </source>
</evidence>
<dbReference type="EMBL" id="UZAH01025722">
    <property type="protein sequence ID" value="VDO69348.1"/>
    <property type="molecule type" value="Genomic_DNA"/>
</dbReference>
<evidence type="ECO:0000259" key="2">
    <source>
        <dbReference type="Pfam" id="PF23338"/>
    </source>
</evidence>
<feature type="domain" description="PTHB1 platform" evidence="1">
    <location>
        <begin position="3"/>
        <end position="88"/>
    </location>
</feature>
<dbReference type="AlphaFoldDB" id="A0A183FIH8"/>
<evidence type="ECO:0000313" key="5">
    <source>
        <dbReference type="WBParaSite" id="HPBE_0000670101-mRNA-1"/>
    </source>
</evidence>
<dbReference type="WBParaSite" id="HPBE_0000670101-mRNA-1">
    <property type="protein sequence ID" value="HPBE_0000670101-mRNA-1"/>
    <property type="gene ID" value="HPBE_0000670101"/>
</dbReference>
<dbReference type="GO" id="GO:0034464">
    <property type="term" value="C:BBSome"/>
    <property type="evidence" value="ECO:0007669"/>
    <property type="project" value="InterPro"/>
</dbReference>
<dbReference type="GO" id="GO:0060271">
    <property type="term" value="P:cilium assembly"/>
    <property type="evidence" value="ECO:0007669"/>
    <property type="project" value="TreeGrafter"/>
</dbReference>
<organism evidence="4 5">
    <name type="scientific">Heligmosomoides polygyrus</name>
    <name type="common">Parasitic roundworm</name>
    <dbReference type="NCBI Taxonomy" id="6339"/>
    <lineage>
        <taxon>Eukaryota</taxon>
        <taxon>Metazoa</taxon>
        <taxon>Ecdysozoa</taxon>
        <taxon>Nematoda</taxon>
        <taxon>Chromadorea</taxon>
        <taxon>Rhabditida</taxon>
        <taxon>Rhabditina</taxon>
        <taxon>Rhabditomorpha</taxon>
        <taxon>Strongyloidea</taxon>
        <taxon>Heligmosomidae</taxon>
        <taxon>Heligmosomoides</taxon>
    </lineage>
</organism>
<name>A0A183FIH8_HELPZ</name>
<accession>A0A183FIH8</accession>
<protein>
    <submittedName>
        <fullName evidence="5">PHTB1_C domain-containing protein</fullName>
    </submittedName>
</protein>
<sequence length="269" mass="30145">MFAEASPERNAAFKLTLDSDLPCAPLNTLFHEFHTENPSSIGFRVHGYDATVSIFAANKSNRYRIQTDHLLLLNVVVSELVERLLSQQPGVHLHANIPMSYVTTKLEELLELETKNETEKKVIGQRSREMRAIEALILSKTRNTKPETFEHVDLLYSEAHDQLFAALEMLSSIRAQIEDVKFTLSSLFDLVALLLRLGGSDTAIDGRFITDTEQSTGERLSWASHVTGDPTRAVAVLCQHTEKNLPRITEDDDEQADDFDAVHTGNISL</sequence>
<dbReference type="PANTHER" id="PTHR20991">
    <property type="entry name" value="PARATHYROID HORMONE-RESPONSIVE B1 GENE"/>
    <property type="match status" value="1"/>
</dbReference>
<feature type="domain" description="PTHB1 hairpin" evidence="2">
    <location>
        <begin position="97"/>
        <end position="197"/>
    </location>
</feature>
<keyword evidence="4" id="KW-1185">Reference proteome</keyword>
<gene>
    <name evidence="3" type="ORF">HPBE_LOCUS6702</name>
</gene>
<dbReference type="InterPro" id="IPR026511">
    <property type="entry name" value="PTHB1"/>
</dbReference>
<dbReference type="InterPro" id="IPR055363">
    <property type="entry name" value="PTHB1_hp_dom"/>
</dbReference>
<dbReference type="Pfam" id="PF23337">
    <property type="entry name" value="PTHB1_pf"/>
    <property type="match status" value="1"/>
</dbReference>
<dbReference type="OrthoDB" id="10262646at2759"/>